<accession>A0A0A8Y2C6</accession>
<organism evidence="1">
    <name type="scientific">Arundo donax</name>
    <name type="common">Giant reed</name>
    <name type="synonym">Donax arundinaceus</name>
    <dbReference type="NCBI Taxonomy" id="35708"/>
    <lineage>
        <taxon>Eukaryota</taxon>
        <taxon>Viridiplantae</taxon>
        <taxon>Streptophyta</taxon>
        <taxon>Embryophyta</taxon>
        <taxon>Tracheophyta</taxon>
        <taxon>Spermatophyta</taxon>
        <taxon>Magnoliopsida</taxon>
        <taxon>Liliopsida</taxon>
        <taxon>Poales</taxon>
        <taxon>Poaceae</taxon>
        <taxon>PACMAD clade</taxon>
        <taxon>Arundinoideae</taxon>
        <taxon>Arundineae</taxon>
        <taxon>Arundo</taxon>
    </lineage>
</organism>
<dbReference type="AlphaFoldDB" id="A0A0A8Y2C6"/>
<dbReference type="EMBL" id="GBRH01277574">
    <property type="protein sequence ID" value="JAD20321.1"/>
    <property type="molecule type" value="Transcribed_RNA"/>
</dbReference>
<evidence type="ECO:0000313" key="1">
    <source>
        <dbReference type="EMBL" id="JAD20321.1"/>
    </source>
</evidence>
<protein>
    <submittedName>
        <fullName evidence="1">Uncharacterized protein</fullName>
    </submittedName>
</protein>
<proteinExistence type="predicted"/>
<reference evidence="1" key="2">
    <citation type="journal article" date="2015" name="Data Brief">
        <title>Shoot transcriptome of the giant reed, Arundo donax.</title>
        <authorList>
            <person name="Barrero R.A."/>
            <person name="Guerrero F.D."/>
            <person name="Moolhuijzen P."/>
            <person name="Goolsby J.A."/>
            <person name="Tidwell J."/>
            <person name="Bellgard S.E."/>
            <person name="Bellgard M.I."/>
        </authorList>
    </citation>
    <scope>NUCLEOTIDE SEQUENCE</scope>
    <source>
        <tissue evidence="1">Shoot tissue taken approximately 20 cm above the soil surface</tissue>
    </source>
</reference>
<sequence>MPRCLLFMVPTSLPCHEEGEYIQLRMVLSVLLFSHCLLHIRCCFPFDLLCGEIIDRDISSDQLDKRQCYSWDNVLYGLRDIRPGGVVEHMDYPESVLVFPRQREGGGDEA</sequence>
<name>A0A0A8Y2C6_ARUDO</name>
<reference evidence="1" key="1">
    <citation type="submission" date="2014-09" db="EMBL/GenBank/DDBJ databases">
        <authorList>
            <person name="Magalhaes I.L.F."/>
            <person name="Oliveira U."/>
            <person name="Santos F.R."/>
            <person name="Vidigal T.H.D.A."/>
            <person name="Brescovit A.D."/>
            <person name="Santos A.J."/>
        </authorList>
    </citation>
    <scope>NUCLEOTIDE SEQUENCE</scope>
    <source>
        <tissue evidence="1">Shoot tissue taken approximately 20 cm above the soil surface</tissue>
    </source>
</reference>